<dbReference type="InterPro" id="IPR011992">
    <property type="entry name" value="EF-hand-dom_pair"/>
</dbReference>
<proteinExistence type="predicted"/>
<dbReference type="GO" id="GO:0005509">
    <property type="term" value="F:calcium ion binding"/>
    <property type="evidence" value="ECO:0007669"/>
    <property type="project" value="InterPro"/>
</dbReference>
<dbReference type="PROSITE" id="PS50222">
    <property type="entry name" value="EF_HAND_2"/>
    <property type="match status" value="3"/>
</dbReference>
<feature type="domain" description="EF-hand" evidence="4">
    <location>
        <begin position="152"/>
        <end position="187"/>
    </location>
</feature>
<feature type="domain" description="EF-hand" evidence="4">
    <location>
        <begin position="101"/>
        <end position="136"/>
    </location>
</feature>
<dbReference type="SUPFAM" id="SSF47473">
    <property type="entry name" value="EF-hand"/>
    <property type="match status" value="1"/>
</dbReference>
<dbReference type="SMART" id="SM00054">
    <property type="entry name" value="EFh"/>
    <property type="match status" value="4"/>
</dbReference>
<organism evidence="5 6">
    <name type="scientific">Seminavis robusta</name>
    <dbReference type="NCBI Taxonomy" id="568900"/>
    <lineage>
        <taxon>Eukaryota</taxon>
        <taxon>Sar</taxon>
        <taxon>Stramenopiles</taxon>
        <taxon>Ochrophyta</taxon>
        <taxon>Bacillariophyta</taxon>
        <taxon>Bacillariophyceae</taxon>
        <taxon>Bacillariophycidae</taxon>
        <taxon>Naviculales</taxon>
        <taxon>Naviculaceae</taxon>
        <taxon>Seminavis</taxon>
    </lineage>
</organism>
<evidence type="ECO:0000256" key="1">
    <source>
        <dbReference type="ARBA" id="ARBA00022737"/>
    </source>
</evidence>
<feature type="domain" description="EF-hand" evidence="4">
    <location>
        <begin position="188"/>
        <end position="223"/>
    </location>
</feature>
<keyword evidence="3" id="KW-0732">Signal</keyword>
<dbReference type="InterPro" id="IPR050145">
    <property type="entry name" value="Centrin_CML-like"/>
</dbReference>
<keyword evidence="6" id="KW-1185">Reference proteome</keyword>
<dbReference type="EMBL" id="CAICTM010001213">
    <property type="protein sequence ID" value="CAB9521633.1"/>
    <property type="molecule type" value="Genomic_DNA"/>
</dbReference>
<dbReference type="Gene3D" id="1.10.238.10">
    <property type="entry name" value="EF-hand"/>
    <property type="match status" value="2"/>
</dbReference>
<feature type="chain" id="PRO_5040176257" evidence="3">
    <location>
        <begin position="20"/>
        <end position="234"/>
    </location>
</feature>
<dbReference type="Pfam" id="PF13499">
    <property type="entry name" value="EF-hand_7"/>
    <property type="match status" value="2"/>
</dbReference>
<keyword evidence="1" id="KW-0677">Repeat</keyword>
<dbReference type="InterPro" id="IPR002048">
    <property type="entry name" value="EF_hand_dom"/>
</dbReference>
<dbReference type="CDD" id="cd00051">
    <property type="entry name" value="EFh"/>
    <property type="match status" value="2"/>
</dbReference>
<name>A0A9N8HNI2_9STRA</name>
<dbReference type="InterPro" id="IPR018247">
    <property type="entry name" value="EF_Hand_1_Ca_BS"/>
</dbReference>
<keyword evidence="2" id="KW-0106">Calcium</keyword>
<gene>
    <name evidence="5" type="ORF">SEMRO_1215_G253230.1</name>
</gene>
<accession>A0A9N8HNI2</accession>
<feature type="signal peptide" evidence="3">
    <location>
        <begin position="1"/>
        <end position="19"/>
    </location>
</feature>
<evidence type="ECO:0000256" key="2">
    <source>
        <dbReference type="ARBA" id="ARBA00022837"/>
    </source>
</evidence>
<dbReference type="AlphaFoldDB" id="A0A9N8HNI2"/>
<dbReference type="PROSITE" id="PS00018">
    <property type="entry name" value="EF_HAND_1"/>
    <property type="match status" value="1"/>
</dbReference>
<evidence type="ECO:0000256" key="3">
    <source>
        <dbReference type="SAM" id="SignalP"/>
    </source>
</evidence>
<reference evidence="5" key="1">
    <citation type="submission" date="2020-06" db="EMBL/GenBank/DDBJ databases">
        <authorList>
            <consortium name="Plant Systems Biology data submission"/>
        </authorList>
    </citation>
    <scope>NUCLEOTIDE SEQUENCE</scope>
    <source>
        <strain evidence="5">D6</strain>
    </source>
</reference>
<evidence type="ECO:0000313" key="5">
    <source>
        <dbReference type="EMBL" id="CAB9521633.1"/>
    </source>
</evidence>
<evidence type="ECO:0000313" key="6">
    <source>
        <dbReference type="Proteomes" id="UP001153069"/>
    </source>
</evidence>
<sequence length="234" mass="25462">MPSKLIVLAILCTFEVSSSFVVSNGGTRLSPHLPNTGVSNVPGLSPLFSTPATDSDLNLEQKNRLDGLHRDADVIFSVIDADGSGTISRDELTSHLSASGFSEQVIDKIFAKLDKNKDESISQEEFRTGFAILPGLQSAPGLGNFNAQFVKELHQDADQAFQAADADGNGSIDEFELKSHLGRMFGKYSEKAIENMFQLLDVNGDENISKEEFRDAFVRYSALRQAVGEGPNFK</sequence>
<evidence type="ECO:0000259" key="4">
    <source>
        <dbReference type="PROSITE" id="PS50222"/>
    </source>
</evidence>
<dbReference type="OrthoDB" id="428159at2759"/>
<dbReference type="PANTHER" id="PTHR23050">
    <property type="entry name" value="CALCIUM BINDING PROTEIN"/>
    <property type="match status" value="1"/>
</dbReference>
<protein>
    <submittedName>
        <fullName evidence="5">Calcium-binding</fullName>
    </submittedName>
</protein>
<dbReference type="Proteomes" id="UP001153069">
    <property type="component" value="Unassembled WGS sequence"/>
</dbReference>
<comment type="caution">
    <text evidence="5">The sequence shown here is derived from an EMBL/GenBank/DDBJ whole genome shotgun (WGS) entry which is preliminary data.</text>
</comment>